<sequence length="267" mass="29070">MERVQLRPYKDTHIRLPIIPSYGSAETAQLGFDHIYIIHQLGHPDNLVRMARVLQLLRISAEFVPVLPPPPPPMNTHSAVPSVLSPESIAEWHTRYRIYRDMEAAGYRSALILDDSVDMELNIKTIMRAVHRHLPAGWDMFFPGHCGAFEGSQPKPDPGFPSLRAANMPLCLHAHAVSRKGLLQLLAHLGPMPSSDIISLAIMRLKERGLLQMYSLATPAIAPHNASSPAAALPAGSKGLAISATRHLSLWRGTPSAPSAAHSTGAA</sequence>
<accession>A0A9W7YEG3</accession>
<evidence type="ECO:0000313" key="2">
    <source>
        <dbReference type="Proteomes" id="UP001143981"/>
    </source>
</evidence>
<comment type="caution">
    <text evidence="1">The sequence shown here is derived from an EMBL/GenBank/DDBJ whole genome shotgun (WGS) entry which is preliminary data.</text>
</comment>
<dbReference type="AlphaFoldDB" id="A0A9W7YEG3"/>
<proteinExistence type="predicted"/>
<keyword evidence="2" id="KW-1185">Reference proteome</keyword>
<organism evidence="1 2">
    <name type="scientific">Coemansia biformis</name>
    <dbReference type="NCBI Taxonomy" id="1286918"/>
    <lineage>
        <taxon>Eukaryota</taxon>
        <taxon>Fungi</taxon>
        <taxon>Fungi incertae sedis</taxon>
        <taxon>Zoopagomycota</taxon>
        <taxon>Kickxellomycotina</taxon>
        <taxon>Kickxellomycetes</taxon>
        <taxon>Kickxellales</taxon>
        <taxon>Kickxellaceae</taxon>
        <taxon>Coemansia</taxon>
    </lineage>
</organism>
<dbReference type="EMBL" id="JANBOI010000314">
    <property type="protein sequence ID" value="KAJ1731570.1"/>
    <property type="molecule type" value="Genomic_DNA"/>
</dbReference>
<reference evidence="1" key="1">
    <citation type="submission" date="2022-07" db="EMBL/GenBank/DDBJ databases">
        <title>Phylogenomic reconstructions and comparative analyses of Kickxellomycotina fungi.</title>
        <authorList>
            <person name="Reynolds N.K."/>
            <person name="Stajich J.E."/>
            <person name="Barry K."/>
            <person name="Grigoriev I.V."/>
            <person name="Crous P."/>
            <person name="Smith M.E."/>
        </authorList>
    </citation>
    <scope>NUCLEOTIDE SEQUENCE</scope>
    <source>
        <strain evidence="1">BCRC 34381</strain>
    </source>
</reference>
<evidence type="ECO:0000313" key="1">
    <source>
        <dbReference type="EMBL" id="KAJ1731570.1"/>
    </source>
</evidence>
<name>A0A9W7YEG3_9FUNG</name>
<gene>
    <name evidence="1" type="ORF">LPJ61_002469</name>
</gene>
<protein>
    <submittedName>
        <fullName evidence="1">Uncharacterized protein</fullName>
    </submittedName>
</protein>
<dbReference type="Proteomes" id="UP001143981">
    <property type="component" value="Unassembled WGS sequence"/>
</dbReference>
<dbReference type="OrthoDB" id="47375at2759"/>